<reference evidence="3" key="2">
    <citation type="submission" date="2015-01" db="EMBL/GenBank/DDBJ databases">
        <title>Complete genome sequence of Methylobacterium aquaticum strain 22A.</title>
        <authorList>
            <person name="Tani A."/>
            <person name="Ogura Y."/>
            <person name="Hayashi T."/>
        </authorList>
    </citation>
    <scope>NUCLEOTIDE SEQUENCE [LARGE SCALE GENOMIC DNA]</scope>
    <source>
        <strain evidence="3">MA-22A</strain>
        <plasmid evidence="3">Plasmid pMaq22A_2p DNA</plasmid>
    </source>
</reference>
<dbReference type="EMBL" id="AP014706">
    <property type="protein sequence ID" value="BAR47354.1"/>
    <property type="molecule type" value="Genomic_DNA"/>
</dbReference>
<evidence type="ECO:0008006" key="4">
    <source>
        <dbReference type="Google" id="ProtNLM"/>
    </source>
</evidence>
<organism evidence="2 3">
    <name type="scientific">Methylobacterium aquaticum</name>
    <dbReference type="NCBI Taxonomy" id="270351"/>
    <lineage>
        <taxon>Bacteria</taxon>
        <taxon>Pseudomonadati</taxon>
        <taxon>Pseudomonadota</taxon>
        <taxon>Alphaproteobacteria</taxon>
        <taxon>Hyphomicrobiales</taxon>
        <taxon>Methylobacteriaceae</taxon>
        <taxon>Methylobacterium</taxon>
    </lineage>
</organism>
<evidence type="ECO:0000313" key="3">
    <source>
        <dbReference type="Proteomes" id="UP000061432"/>
    </source>
</evidence>
<dbReference type="KEGG" id="maqu:Maq22A_2p42675"/>
<keyword evidence="2" id="KW-0614">Plasmid</keyword>
<geneLocation type="plasmid" evidence="3">
    <name>pMaq22A_2p DNA</name>
</geneLocation>
<proteinExistence type="predicted"/>
<accession>A0A1Y0ZIZ7</accession>
<protein>
    <recommendedName>
        <fullName evidence="4">Transposase</fullName>
    </recommendedName>
</protein>
<feature type="region of interest" description="Disordered" evidence="1">
    <location>
        <begin position="31"/>
        <end position="69"/>
    </location>
</feature>
<name>A0A1Y0ZIZ7_9HYPH</name>
<evidence type="ECO:0000256" key="1">
    <source>
        <dbReference type="SAM" id="MobiDB-lite"/>
    </source>
</evidence>
<dbReference type="AlphaFoldDB" id="A0A1Y0ZIZ7"/>
<dbReference type="Proteomes" id="UP000061432">
    <property type="component" value="Plasmid pMaq22A_2p"/>
</dbReference>
<gene>
    <name evidence="2" type="ORF">Maq22A_2p42675</name>
</gene>
<evidence type="ECO:0000313" key="2">
    <source>
        <dbReference type="EMBL" id="BAR47354.1"/>
    </source>
</evidence>
<sequence>MTLKSAPFRLVLERLTGRHDRVGWALGWYGSPASPRRSLNCNRPASTAAPASPEGRASSGERSGRPDRHPVLLRSGIAWEMLPAEMKCGCGMSCWRRLREWQPAGV</sequence>
<reference evidence="2 3" key="1">
    <citation type="journal article" date="2015" name="Genome Announc.">
        <title>Complete Genome Sequence of Methylobacterium aquaticum Strain 22A, Isolated from Racomitrium japonicum Moss.</title>
        <authorList>
            <person name="Tani A."/>
            <person name="Ogura Y."/>
            <person name="Hayashi T."/>
            <person name="Kimbara K."/>
        </authorList>
    </citation>
    <scope>NUCLEOTIDE SEQUENCE [LARGE SCALE GENOMIC DNA]</scope>
    <source>
        <strain evidence="2 3">MA-22A</strain>
        <plasmid evidence="3">Plasmid pMaq22A_2p DNA</plasmid>
    </source>
</reference>